<dbReference type="InterPro" id="IPR014820">
    <property type="entry name" value="PriCT_1"/>
</dbReference>
<dbReference type="Pfam" id="PF08708">
    <property type="entry name" value="PriCT_1"/>
    <property type="match status" value="1"/>
</dbReference>
<keyword evidence="3" id="KW-1185">Reference proteome</keyword>
<dbReference type="Proteomes" id="UP000295735">
    <property type="component" value="Unassembled WGS sequence"/>
</dbReference>
<evidence type="ECO:0000313" key="3">
    <source>
        <dbReference type="Proteomes" id="UP000295735"/>
    </source>
</evidence>
<comment type="caution">
    <text evidence="2">The sequence shown here is derived from an EMBL/GenBank/DDBJ whole genome shotgun (WGS) entry which is preliminary data.</text>
</comment>
<dbReference type="EMBL" id="SCWC02000003">
    <property type="protein sequence ID" value="KAA1039485.1"/>
    <property type="molecule type" value="Genomic_DNA"/>
</dbReference>
<proteinExistence type="predicted"/>
<reference evidence="2 3" key="1">
    <citation type="submission" date="2019-09" db="EMBL/GenBank/DDBJ databases">
        <authorList>
            <person name="Mazhar S."/>
            <person name="Altermann E."/>
            <person name="Hill C."/>
            <person name="Mcauliffe O."/>
        </authorList>
    </citation>
    <scope>NUCLEOTIDE SEQUENCE [LARGE SCALE GENOMIC DNA]</scope>
    <source>
        <strain evidence="2 3">ATCC 51831</strain>
    </source>
</reference>
<organism evidence="2 3">
    <name type="scientific">Macrococcus equipercicus</name>
    <dbReference type="NCBI Taxonomy" id="69967"/>
    <lineage>
        <taxon>Bacteria</taxon>
        <taxon>Bacillati</taxon>
        <taxon>Bacillota</taxon>
        <taxon>Bacilli</taxon>
        <taxon>Bacillales</taxon>
        <taxon>Staphylococcaceae</taxon>
        <taxon>Macrococcus</taxon>
    </lineage>
</organism>
<accession>A0ABQ6R8M1</accession>
<evidence type="ECO:0000313" key="2">
    <source>
        <dbReference type="EMBL" id="KAA1039485.1"/>
    </source>
</evidence>
<sequence>MPGATMPMKNTLFTVNHYASLDANSYVDSKDMDFKELVEYLDTNTVSDNKYKNGLFLIGDMSDTHRINDHIINKHALAIDYDELPEGFDLIQQIKDTLGFSWICFSTHNHTADKPRLRLVIPLSSPLHNDYYSHAIAVIDEALGVKSDPSSVKLSQAQARQVLKTASSDRVFEYNETHLLDTTKLVEMIKQRQPKDKPLMATRSPRRDASHWSSICYGVGEGQRNSSLASITGLLLYRGVPIEAVTGLLWCWNNNNDVPMDEKEFKKTLDSILKKHLDGGGRLVTYDNKTETD</sequence>
<gene>
    <name evidence="2" type="ORF">ERX35_005245</name>
</gene>
<name>A0ABQ6R8M1_9STAP</name>
<protein>
    <recommendedName>
        <fullName evidence="1">Primase C-terminal 1 domain-containing protein</fullName>
    </recommendedName>
</protein>
<feature type="domain" description="Primase C-terminal 1" evidence="1">
    <location>
        <begin position="214"/>
        <end position="278"/>
    </location>
</feature>
<evidence type="ECO:0000259" key="1">
    <source>
        <dbReference type="SMART" id="SM00942"/>
    </source>
</evidence>
<dbReference type="SMART" id="SM00942">
    <property type="entry name" value="PriCT_1"/>
    <property type="match status" value="1"/>
</dbReference>